<reference evidence="3 4" key="2">
    <citation type="submission" date="2018-11" db="EMBL/GenBank/DDBJ databases">
        <authorList>
            <consortium name="Pathogen Informatics"/>
        </authorList>
    </citation>
    <scope>NUCLEOTIDE SEQUENCE [LARGE SCALE GENOMIC DNA]</scope>
</reference>
<evidence type="ECO:0000256" key="1">
    <source>
        <dbReference type="SAM" id="Phobius"/>
    </source>
</evidence>
<evidence type="ECO:0000313" key="5">
    <source>
        <dbReference type="WBParaSite" id="HDID_0000886001-mRNA-1"/>
    </source>
</evidence>
<keyword evidence="1" id="KW-0812">Transmembrane</keyword>
<dbReference type="Gene3D" id="3.40.1000.30">
    <property type="match status" value="1"/>
</dbReference>
<evidence type="ECO:0000313" key="3">
    <source>
        <dbReference type="EMBL" id="VDL61176.1"/>
    </source>
</evidence>
<feature type="domain" description="F-box" evidence="2">
    <location>
        <begin position="247"/>
        <end position="294"/>
    </location>
</feature>
<evidence type="ECO:0000313" key="4">
    <source>
        <dbReference type="Proteomes" id="UP000274504"/>
    </source>
</evidence>
<dbReference type="AlphaFoldDB" id="A0A0R3STU7"/>
<dbReference type="InterPro" id="IPR036047">
    <property type="entry name" value="F-box-like_dom_sf"/>
</dbReference>
<dbReference type="GO" id="GO:1903599">
    <property type="term" value="P:positive regulation of autophagy of mitochondrion"/>
    <property type="evidence" value="ECO:0007669"/>
    <property type="project" value="TreeGrafter"/>
</dbReference>
<dbReference type="PANTHER" id="PTHR15537">
    <property type="entry name" value="F-BOX ONLY PROTEIN 7"/>
    <property type="match status" value="1"/>
</dbReference>
<dbReference type="WBParaSite" id="HDID_0000886001-mRNA-1">
    <property type="protein sequence ID" value="HDID_0000886001-mRNA-1"/>
    <property type="gene ID" value="HDID_0000886001"/>
</dbReference>
<dbReference type="PROSITE" id="PS50181">
    <property type="entry name" value="FBOX"/>
    <property type="match status" value="1"/>
</dbReference>
<proteinExistence type="predicted"/>
<dbReference type="Proteomes" id="UP000274504">
    <property type="component" value="Unassembled WGS sequence"/>
</dbReference>
<organism evidence="5">
    <name type="scientific">Hymenolepis diminuta</name>
    <name type="common">Rat tapeworm</name>
    <dbReference type="NCBI Taxonomy" id="6216"/>
    <lineage>
        <taxon>Eukaryota</taxon>
        <taxon>Metazoa</taxon>
        <taxon>Spiralia</taxon>
        <taxon>Lophotrochozoa</taxon>
        <taxon>Platyhelminthes</taxon>
        <taxon>Cestoda</taxon>
        <taxon>Eucestoda</taxon>
        <taxon>Cyclophyllidea</taxon>
        <taxon>Hymenolepididae</taxon>
        <taxon>Hymenolepis</taxon>
    </lineage>
</organism>
<name>A0A0R3STU7_HYMDI</name>
<dbReference type="Pfam" id="PF12937">
    <property type="entry name" value="F-box-like"/>
    <property type="match status" value="1"/>
</dbReference>
<feature type="transmembrane region" description="Helical" evidence="1">
    <location>
        <begin position="323"/>
        <end position="341"/>
    </location>
</feature>
<evidence type="ECO:0000259" key="2">
    <source>
        <dbReference type="PROSITE" id="PS50181"/>
    </source>
</evidence>
<dbReference type="InterPro" id="IPR047118">
    <property type="entry name" value="Fbxo7"/>
</dbReference>
<dbReference type="EMBL" id="UYSG01011156">
    <property type="protein sequence ID" value="VDL61176.1"/>
    <property type="molecule type" value="Genomic_DNA"/>
</dbReference>
<gene>
    <name evidence="3" type="ORF">HDID_LOCUS8858</name>
</gene>
<keyword evidence="1" id="KW-0472">Membrane</keyword>
<accession>A0A0R3STU7</accession>
<dbReference type="GO" id="GO:0019901">
    <property type="term" value="F:protein kinase binding"/>
    <property type="evidence" value="ECO:0007669"/>
    <property type="project" value="InterPro"/>
</dbReference>
<dbReference type="OrthoDB" id="6249806at2759"/>
<sequence length="347" mass="38821">MSETPGFRNIRLRLKFRNKFATVDVHRNSTIKDLIESVALVLSSKPNGLGVSLNSREFYYLCDGKIGLEDVGIVSGDLIYVKSDVVEEDIKSFRSAEAWQCISDSLGNLSIPLSSLSFGVALFPLDVCARSKSLKNPVIAENTSSIIRVNYAYVYGDSGRSNWVNFAIFKCGGYLSFTASVSNLPIRMQLAVKFSKFFIDPQIIDEDSRGNVNVIFPNPQDLLVVLSDKLVEPVLVDIHQALSLPPRFGLLSLRESEMLKICEILDIRALGRLAATCRQLNRFINTSEVLWRRLIRNLLPIPPSTQKSETIESIINEHGKCPSLIVSFVILFMFISALLDIQKIIWS</sequence>
<dbReference type="PANTHER" id="PTHR15537:SF2">
    <property type="entry name" value="F-BOX ONLY PROTEIN 7"/>
    <property type="match status" value="1"/>
</dbReference>
<keyword evidence="1" id="KW-1133">Transmembrane helix</keyword>
<dbReference type="InterPro" id="IPR001810">
    <property type="entry name" value="F-box_dom"/>
</dbReference>
<dbReference type="Gene3D" id="1.20.1280.50">
    <property type="match status" value="1"/>
</dbReference>
<protein>
    <submittedName>
        <fullName evidence="5">F-box domain-containing protein</fullName>
    </submittedName>
</protein>
<reference evidence="5" key="1">
    <citation type="submission" date="2016-03" db="UniProtKB">
        <authorList>
            <consortium name="WormBaseParasite"/>
        </authorList>
    </citation>
    <scope>IDENTIFICATION</scope>
</reference>
<dbReference type="SUPFAM" id="SSF81383">
    <property type="entry name" value="F-box domain"/>
    <property type="match status" value="1"/>
</dbReference>